<protein>
    <submittedName>
        <fullName evidence="1">Uncharacterized protein</fullName>
    </submittedName>
</protein>
<organism evidence="1 2">
    <name type="scientific">Mesorhizobium prunaredense</name>
    <dbReference type="NCBI Taxonomy" id="1631249"/>
    <lineage>
        <taxon>Bacteria</taxon>
        <taxon>Pseudomonadati</taxon>
        <taxon>Pseudomonadota</taxon>
        <taxon>Alphaproteobacteria</taxon>
        <taxon>Hyphomicrobiales</taxon>
        <taxon>Phyllobacteriaceae</taxon>
        <taxon>Mesorhizobium</taxon>
    </lineage>
</organism>
<dbReference type="Proteomes" id="UP000188388">
    <property type="component" value="Unassembled WGS sequence"/>
</dbReference>
<gene>
    <name evidence="1" type="ORF">BQ8794_140397</name>
</gene>
<reference evidence="2" key="1">
    <citation type="submission" date="2017-01" db="EMBL/GenBank/DDBJ databases">
        <authorList>
            <person name="Brunel B."/>
        </authorList>
    </citation>
    <scope>NUCLEOTIDE SEQUENCE [LARGE SCALE GENOMIC DNA]</scope>
</reference>
<accession>A0A1R3V2X7</accession>
<dbReference type="EMBL" id="FTPD01000006">
    <property type="protein sequence ID" value="SIT54252.1"/>
    <property type="molecule type" value="Genomic_DNA"/>
</dbReference>
<proteinExistence type="predicted"/>
<name>A0A1R3V2X7_9HYPH</name>
<keyword evidence="2" id="KW-1185">Reference proteome</keyword>
<dbReference type="STRING" id="1631249.BQ8794_140397"/>
<evidence type="ECO:0000313" key="2">
    <source>
        <dbReference type="Proteomes" id="UP000188388"/>
    </source>
</evidence>
<sequence>MKRSRHEVKPATVCVAATTIWRDVNRLHLALFRYFMYYVYSLGPDALRMVSSENRLG</sequence>
<evidence type="ECO:0000313" key="1">
    <source>
        <dbReference type="EMBL" id="SIT54252.1"/>
    </source>
</evidence>
<dbReference type="AlphaFoldDB" id="A0A1R3V2X7"/>